<proteinExistence type="predicted"/>
<evidence type="ECO:0000313" key="3">
    <source>
        <dbReference type="Proteomes" id="UP000287224"/>
    </source>
</evidence>
<keyword evidence="3" id="KW-1185">Reference proteome</keyword>
<dbReference type="SMART" id="SM00849">
    <property type="entry name" value="Lactamase_B"/>
    <property type="match status" value="1"/>
</dbReference>
<reference evidence="3" key="1">
    <citation type="submission" date="2018-12" db="EMBL/GenBank/DDBJ databases">
        <title>Tengunoibacter tsumagoiensis gen. nov., sp. nov., Dictyobacter kobayashii sp. nov., D. alpinus sp. nov., and D. joshuensis sp. nov. and description of Dictyobacteraceae fam. nov. within the order Ktedonobacterales isolated from Tengu-no-mugimeshi.</title>
        <authorList>
            <person name="Wang C.M."/>
            <person name="Zheng Y."/>
            <person name="Sakai Y."/>
            <person name="Toyoda A."/>
            <person name="Minakuchi Y."/>
            <person name="Abe K."/>
            <person name="Yokota A."/>
            <person name="Yabe S."/>
        </authorList>
    </citation>
    <scope>NUCLEOTIDE SEQUENCE [LARGE SCALE GENOMIC DNA]</scope>
    <source>
        <strain evidence="3">S-27</strain>
    </source>
</reference>
<dbReference type="PANTHER" id="PTHR23131">
    <property type="entry name" value="ENDORIBONUCLEASE LACTB2"/>
    <property type="match status" value="1"/>
</dbReference>
<accession>A0A401ZBW0</accession>
<organism evidence="2 3">
    <name type="scientific">Dictyobacter aurantiacus</name>
    <dbReference type="NCBI Taxonomy" id="1936993"/>
    <lineage>
        <taxon>Bacteria</taxon>
        <taxon>Bacillati</taxon>
        <taxon>Chloroflexota</taxon>
        <taxon>Ktedonobacteria</taxon>
        <taxon>Ktedonobacterales</taxon>
        <taxon>Dictyobacteraceae</taxon>
        <taxon>Dictyobacter</taxon>
    </lineage>
</organism>
<sequence length="352" mass="39332">MTQQQPAGSPARDQERSPLIREVADHIWQITLPIPLPLKTVNVYALISQTGWVLVDTALGSPDTREAFFSAIEQLGLDLKQLQAIVLTHRHPDHIGLSGEIHELSGASILMHPLDSSGMLDSWGANARAHLALTSQFFSHHGLPPSDHWYTRMSPEMQRTILRLPPASAMHPLADGQRVELAGDHYRVIWLPGHSDGQIGLWRERDGILLAADHVLPRITPNIGLYSPQDRPNPLADYFQSLKKIAALPAQRVLPGHGDPFDHLTNRVAEIIEHHQRRLKQIIDLLAIQPQPATQLTQQLFGARLKGNEALHLAVAEIVAHLEYLRLQKQLIQQQTQAGILYYVVSDTLLQK</sequence>
<dbReference type="InterPro" id="IPR036866">
    <property type="entry name" value="RibonucZ/Hydroxyglut_hydro"/>
</dbReference>
<dbReference type="RefSeq" id="WP_126595483.1">
    <property type="nucleotide sequence ID" value="NZ_BIFQ01000001.1"/>
</dbReference>
<keyword evidence="2" id="KW-0378">Hydrolase</keyword>
<dbReference type="InterPro" id="IPR036388">
    <property type="entry name" value="WH-like_DNA-bd_sf"/>
</dbReference>
<feature type="domain" description="Metallo-beta-lactamase" evidence="1">
    <location>
        <begin position="40"/>
        <end position="257"/>
    </location>
</feature>
<dbReference type="Pfam" id="PF00753">
    <property type="entry name" value="Lactamase_B"/>
    <property type="match status" value="1"/>
</dbReference>
<dbReference type="SUPFAM" id="SSF56281">
    <property type="entry name" value="Metallo-hydrolase/oxidoreductase"/>
    <property type="match status" value="1"/>
</dbReference>
<dbReference type="Gene3D" id="3.60.15.10">
    <property type="entry name" value="Ribonuclease Z/Hydroxyacylglutathione hydrolase-like"/>
    <property type="match status" value="1"/>
</dbReference>
<dbReference type="InterPro" id="IPR001279">
    <property type="entry name" value="Metallo-B-lactamas"/>
</dbReference>
<dbReference type="Gene3D" id="1.10.10.10">
    <property type="entry name" value="Winged helix-like DNA-binding domain superfamily/Winged helix DNA-binding domain"/>
    <property type="match status" value="1"/>
</dbReference>
<evidence type="ECO:0000313" key="2">
    <source>
        <dbReference type="EMBL" id="GCE04316.1"/>
    </source>
</evidence>
<dbReference type="PANTHER" id="PTHR23131:SF4">
    <property type="entry name" value="METALLO-BETA-LACTAMASE SUPERFAMILY POTEIN"/>
    <property type="match status" value="1"/>
</dbReference>
<dbReference type="AlphaFoldDB" id="A0A401ZBW0"/>
<dbReference type="CDD" id="cd07725">
    <property type="entry name" value="TTHA1429-like_MBL-fold"/>
    <property type="match status" value="1"/>
</dbReference>
<dbReference type="InterPro" id="IPR050662">
    <property type="entry name" value="Sec-metab_biosynth-thioest"/>
</dbReference>
<comment type="caution">
    <text evidence="2">The sequence shown here is derived from an EMBL/GenBank/DDBJ whole genome shotgun (WGS) entry which is preliminary data.</text>
</comment>
<name>A0A401ZBW0_9CHLR</name>
<evidence type="ECO:0000259" key="1">
    <source>
        <dbReference type="SMART" id="SM00849"/>
    </source>
</evidence>
<gene>
    <name evidence="2" type="ORF">KDAU_16450</name>
</gene>
<dbReference type="Proteomes" id="UP000287224">
    <property type="component" value="Unassembled WGS sequence"/>
</dbReference>
<dbReference type="OrthoDB" id="9761531at2"/>
<protein>
    <submittedName>
        <fullName evidence="2">MBL fold hydrolase</fullName>
    </submittedName>
</protein>
<dbReference type="EMBL" id="BIFQ01000001">
    <property type="protein sequence ID" value="GCE04316.1"/>
    <property type="molecule type" value="Genomic_DNA"/>
</dbReference>
<dbReference type="GO" id="GO:0016787">
    <property type="term" value="F:hydrolase activity"/>
    <property type="evidence" value="ECO:0007669"/>
    <property type="project" value="UniProtKB-KW"/>
</dbReference>